<sequence length="141" mass="16028">MELKGISGSLKKYWMRRRVMGYQRLHGSDRRRMKRVEVGGSQSKRRWRIKIGKKIKIPKISSPKKLVLWVRDAYMRMMLGFANSMSVSATGYGGNTTSIAVSGFGRAPPPKEYDEKMIVHIYKSLIMARDPNGGTAIVTTF</sequence>
<reference evidence="1" key="1">
    <citation type="journal article" date="2019" name="Toxins">
        <title>Detection of Abrin-Like and Prepropulchellin-Like Toxin Genes and Transcripts Using Whole Genome Sequencing and Full-Length Transcript Sequencing of Abrus precatorius.</title>
        <authorList>
            <person name="Hovde B.T."/>
            <person name="Daligault H.E."/>
            <person name="Hanschen E.R."/>
            <person name="Kunde Y.A."/>
            <person name="Johnson M.B."/>
            <person name="Starkenburg S.R."/>
            <person name="Johnson S.L."/>
        </authorList>
    </citation>
    <scope>NUCLEOTIDE SEQUENCE [LARGE SCALE GENOMIC DNA]</scope>
</reference>
<organism evidence="1 2">
    <name type="scientific">Abrus precatorius</name>
    <name type="common">Indian licorice</name>
    <name type="synonym">Glycine abrus</name>
    <dbReference type="NCBI Taxonomy" id="3816"/>
    <lineage>
        <taxon>Eukaryota</taxon>
        <taxon>Viridiplantae</taxon>
        <taxon>Streptophyta</taxon>
        <taxon>Embryophyta</taxon>
        <taxon>Tracheophyta</taxon>
        <taxon>Spermatophyta</taxon>
        <taxon>Magnoliopsida</taxon>
        <taxon>eudicotyledons</taxon>
        <taxon>Gunneridae</taxon>
        <taxon>Pentapetalae</taxon>
        <taxon>rosids</taxon>
        <taxon>fabids</taxon>
        <taxon>Fabales</taxon>
        <taxon>Fabaceae</taxon>
        <taxon>Papilionoideae</taxon>
        <taxon>50 kb inversion clade</taxon>
        <taxon>NPAAA clade</taxon>
        <taxon>indigoferoid/millettioid clade</taxon>
        <taxon>Abreae</taxon>
        <taxon>Abrus</taxon>
    </lineage>
</organism>
<name>A0A8B8LA89_ABRPR</name>
<dbReference type="GeneID" id="113863685"/>
<reference evidence="2" key="2">
    <citation type="submission" date="2025-08" db="UniProtKB">
        <authorList>
            <consortium name="RefSeq"/>
        </authorList>
    </citation>
    <scope>IDENTIFICATION</scope>
    <source>
        <tissue evidence="2">Young leaves</tissue>
    </source>
</reference>
<dbReference type="Proteomes" id="UP000694853">
    <property type="component" value="Unplaced"/>
</dbReference>
<proteinExistence type="predicted"/>
<keyword evidence="1" id="KW-1185">Reference proteome</keyword>
<dbReference type="OrthoDB" id="1898021at2759"/>
<evidence type="ECO:0000313" key="1">
    <source>
        <dbReference type="Proteomes" id="UP000694853"/>
    </source>
</evidence>
<dbReference type="KEGG" id="aprc:113863685"/>
<dbReference type="AlphaFoldDB" id="A0A8B8LA89"/>
<evidence type="ECO:0000313" key="2">
    <source>
        <dbReference type="RefSeq" id="XP_027353142.1"/>
    </source>
</evidence>
<gene>
    <name evidence="2" type="primary">LOC113863685</name>
</gene>
<dbReference type="PANTHER" id="PTHR33702">
    <property type="entry name" value="BNAA09G40010D PROTEIN"/>
    <property type="match status" value="1"/>
</dbReference>
<accession>A0A8B8LA89</accession>
<dbReference type="RefSeq" id="XP_027353142.1">
    <property type="nucleotide sequence ID" value="XM_027497341.1"/>
</dbReference>
<dbReference type="PANTHER" id="PTHR33702:SF5">
    <property type="entry name" value="OS01G0308600 PROTEIN"/>
    <property type="match status" value="1"/>
</dbReference>
<protein>
    <submittedName>
        <fullName evidence="2">Uncharacterized protein LOC113863685</fullName>
    </submittedName>
</protein>